<name>A0A9X7TBN0_LACJH</name>
<reference evidence="1 2" key="1">
    <citation type="submission" date="2019-06" db="EMBL/GenBank/DDBJ databases">
        <title>Whole genome sequencing of Lactobacillus johnsonii strain G2A.</title>
        <authorList>
            <person name="Conlan S."/>
            <person name="Thomas P.J."/>
            <person name="Mullikin J."/>
            <person name="Singer J."/>
            <person name="Weaver C."/>
            <person name="Segre J.A."/>
        </authorList>
    </citation>
    <scope>NUCLEOTIDE SEQUENCE [LARGE SCALE GENOMIC DNA]</scope>
    <source>
        <strain evidence="1 2">G2A</strain>
        <plasmid evidence="1 2">unnamed2</plasmid>
    </source>
</reference>
<dbReference type="RefSeq" id="WP_163589046.1">
    <property type="nucleotide sequence ID" value="NZ_CP040856.1"/>
</dbReference>
<geneLocation type="plasmid" evidence="1 2">
    <name>unnamed2</name>
</geneLocation>
<evidence type="ECO:0000313" key="2">
    <source>
        <dbReference type="Proteomes" id="UP000464749"/>
    </source>
</evidence>
<organism evidence="1 2">
    <name type="scientific">Lactobacillus johnsonii</name>
    <dbReference type="NCBI Taxonomy" id="33959"/>
    <lineage>
        <taxon>Bacteria</taxon>
        <taxon>Bacillati</taxon>
        <taxon>Bacillota</taxon>
        <taxon>Bacilli</taxon>
        <taxon>Lactobacillales</taxon>
        <taxon>Lactobacillaceae</taxon>
        <taxon>Lactobacillus</taxon>
    </lineage>
</organism>
<gene>
    <name evidence="1" type="ORF">FEE39_10635</name>
</gene>
<dbReference type="EMBL" id="CP040856">
    <property type="protein sequence ID" value="QIA88690.1"/>
    <property type="molecule type" value="Genomic_DNA"/>
</dbReference>
<accession>A0A9X7TBN0</accession>
<evidence type="ECO:0000313" key="1">
    <source>
        <dbReference type="EMBL" id="QIA88690.1"/>
    </source>
</evidence>
<protein>
    <submittedName>
        <fullName evidence="1">Uncharacterized protein</fullName>
    </submittedName>
</protein>
<dbReference type="Proteomes" id="UP000464749">
    <property type="component" value="Plasmid unnamed2"/>
</dbReference>
<dbReference type="AlphaFoldDB" id="A0A9X7TBN0"/>
<sequence>MNSLIEQKLKKEISNNKFVHNFREKDAKLMQQFYNCNNKYTFIPAIDDLINYLQYYKTQIQREQK</sequence>
<proteinExistence type="predicted"/>
<keyword evidence="1" id="KW-0614">Plasmid</keyword>